<dbReference type="KEGG" id="tsig:D6T69_14405"/>
<dbReference type="EMBL" id="CP032548">
    <property type="protein sequence ID" value="AZJ36660.1"/>
    <property type="molecule type" value="Genomic_DNA"/>
</dbReference>
<gene>
    <name evidence="1" type="ORF">D6T69_02250</name>
    <name evidence="2" type="ORF">D6T69_14405</name>
</gene>
<organism evidence="1 3">
    <name type="scientific">Tenacibaculum singaporense</name>
    <dbReference type="NCBI Taxonomy" id="2358479"/>
    <lineage>
        <taxon>Bacteria</taxon>
        <taxon>Pseudomonadati</taxon>
        <taxon>Bacteroidota</taxon>
        <taxon>Flavobacteriia</taxon>
        <taxon>Flavobacteriales</taxon>
        <taxon>Flavobacteriaceae</taxon>
        <taxon>Tenacibaculum</taxon>
    </lineage>
</organism>
<dbReference type="Proteomes" id="UP000274593">
    <property type="component" value="Chromosome"/>
</dbReference>
<dbReference type="AlphaFoldDB" id="A0A3Q8RLB4"/>
<name>A0A3Q8RLB4_9FLAO</name>
<sequence length="195" mass="21718">MNFLRNEEPYLRVTEYLKYKNSKRKENEKWNISAMKPMPSFLYANKKVDVGGTVSLLTGSSVAKRGVTNFDGNSLVKGRVFVANGITFKCAIDDASKPEQDIAYSIAKVPNTLMQSMVVVKQKNEILIELPICDILGATESGNHYFKLGSFALLEDDTITEIEIQYPEGAKITLEDGKALFASARLSGFATYQKR</sequence>
<reference evidence="1 3" key="1">
    <citation type="submission" date="2018-09" db="EMBL/GenBank/DDBJ databases">
        <title>Insights into the microbiota of Asian seabass (Lates calcarifer) with tenacibaculosis symptoms and description of sp. nov. Tenacibaculum singaporense.</title>
        <authorList>
            <person name="Miyake S."/>
            <person name="Soh M."/>
            <person name="Azman M.N."/>
            <person name="Ngoh S.Y."/>
            <person name="Orban L."/>
        </authorList>
    </citation>
    <scope>NUCLEOTIDE SEQUENCE [LARGE SCALE GENOMIC DNA]</scope>
    <source>
        <strain evidence="1 3">DSM 106434</strain>
    </source>
</reference>
<proteinExistence type="predicted"/>
<accession>A0A3Q8RLB4</accession>
<evidence type="ECO:0000313" key="1">
    <source>
        <dbReference type="EMBL" id="AZJ34412.1"/>
    </source>
</evidence>
<dbReference type="RefSeq" id="WP_125066256.1">
    <property type="nucleotide sequence ID" value="NZ_CP032548.1"/>
</dbReference>
<dbReference type="KEGG" id="tsig:D6T69_02250"/>
<evidence type="ECO:0000313" key="2">
    <source>
        <dbReference type="EMBL" id="AZJ36660.1"/>
    </source>
</evidence>
<keyword evidence="3" id="KW-1185">Reference proteome</keyword>
<evidence type="ECO:0000313" key="3">
    <source>
        <dbReference type="Proteomes" id="UP000274593"/>
    </source>
</evidence>
<dbReference type="EMBL" id="CP032548">
    <property type="protein sequence ID" value="AZJ34412.1"/>
    <property type="molecule type" value="Genomic_DNA"/>
</dbReference>
<protein>
    <submittedName>
        <fullName evidence="1">Uncharacterized protein</fullName>
    </submittedName>
</protein>